<keyword evidence="6 9" id="KW-0408">Iron</keyword>
<dbReference type="CDD" id="cd01335">
    <property type="entry name" value="Radical_SAM"/>
    <property type="match status" value="1"/>
</dbReference>
<dbReference type="Proteomes" id="UP000636505">
    <property type="component" value="Unassembled WGS sequence"/>
</dbReference>
<feature type="domain" description="Radical SAM core" evidence="10">
    <location>
        <begin position="3"/>
        <end position="242"/>
    </location>
</feature>
<evidence type="ECO:0000256" key="6">
    <source>
        <dbReference type="ARBA" id="ARBA00023004"/>
    </source>
</evidence>
<dbReference type="SFLD" id="SFLDG01082">
    <property type="entry name" value="B12-binding_domain_containing"/>
    <property type="match status" value="1"/>
</dbReference>
<gene>
    <name evidence="11" type="ORF">IQ241_04940</name>
</gene>
<dbReference type="SUPFAM" id="SSF102114">
    <property type="entry name" value="Radical SAM enzymes"/>
    <property type="match status" value="1"/>
</dbReference>
<dbReference type="InterPro" id="IPR004559">
    <property type="entry name" value="HemW-like"/>
</dbReference>
<dbReference type="PANTHER" id="PTHR13932">
    <property type="entry name" value="COPROPORPHYRINIGEN III OXIDASE"/>
    <property type="match status" value="1"/>
</dbReference>
<keyword evidence="9" id="KW-0004">4Fe-4S</keyword>
<protein>
    <recommendedName>
        <fullName evidence="2 9">Heme chaperone HemW</fullName>
    </recommendedName>
</protein>
<evidence type="ECO:0000256" key="5">
    <source>
        <dbReference type="ARBA" id="ARBA00022723"/>
    </source>
</evidence>
<comment type="function">
    <text evidence="9">Probably acts as a heme chaperone, transferring heme to an unknown acceptor. Binds one molecule of heme per monomer, possibly covalently. Binds 1 [4Fe-4S] cluster. The cluster is coordinated with 3 cysteines and an exchangeable S-adenosyl-L-methionine.</text>
</comment>
<keyword evidence="5 9" id="KW-0479">Metal-binding</keyword>
<keyword evidence="8 9" id="KW-0143">Chaperone</keyword>
<proteinExistence type="inferred from homology"/>
<dbReference type="GO" id="GO:0005737">
    <property type="term" value="C:cytoplasm"/>
    <property type="evidence" value="ECO:0007669"/>
    <property type="project" value="UniProtKB-SubCell"/>
</dbReference>
<dbReference type="InterPro" id="IPR058240">
    <property type="entry name" value="rSAM_sf"/>
</dbReference>
<evidence type="ECO:0000313" key="11">
    <source>
        <dbReference type="EMBL" id="MBE9076648.1"/>
    </source>
</evidence>
<evidence type="ECO:0000256" key="2">
    <source>
        <dbReference type="ARBA" id="ARBA00017228"/>
    </source>
</evidence>
<dbReference type="GO" id="GO:0004109">
    <property type="term" value="F:coproporphyrinogen oxidase activity"/>
    <property type="evidence" value="ECO:0007669"/>
    <property type="project" value="InterPro"/>
</dbReference>
<dbReference type="InterPro" id="IPR006638">
    <property type="entry name" value="Elp3/MiaA/NifB-like_rSAM"/>
</dbReference>
<dbReference type="SFLD" id="SFLDG01065">
    <property type="entry name" value="anaerobic_coproporphyrinogen-I"/>
    <property type="match status" value="2"/>
</dbReference>
<evidence type="ECO:0000256" key="7">
    <source>
        <dbReference type="ARBA" id="ARBA00023014"/>
    </source>
</evidence>
<accession>A0A8J7AFP2</accession>
<dbReference type="InterPro" id="IPR007197">
    <property type="entry name" value="rSAM"/>
</dbReference>
<dbReference type="PANTHER" id="PTHR13932:SF5">
    <property type="entry name" value="RADICAL S-ADENOSYL METHIONINE DOMAIN-CONTAINING PROTEIN 1, MITOCHONDRIAL"/>
    <property type="match status" value="1"/>
</dbReference>
<evidence type="ECO:0000256" key="3">
    <source>
        <dbReference type="ARBA" id="ARBA00022617"/>
    </source>
</evidence>
<evidence type="ECO:0000256" key="1">
    <source>
        <dbReference type="ARBA" id="ARBA00006100"/>
    </source>
</evidence>
<keyword evidence="9" id="KW-0963">Cytoplasm</keyword>
<dbReference type="InterPro" id="IPR013785">
    <property type="entry name" value="Aldolase_TIM"/>
</dbReference>
<dbReference type="SMART" id="SM00729">
    <property type="entry name" value="Elp3"/>
    <property type="match status" value="1"/>
</dbReference>
<dbReference type="EMBL" id="JADEXG010000008">
    <property type="protein sequence ID" value="MBE9076648.1"/>
    <property type="molecule type" value="Genomic_DNA"/>
</dbReference>
<dbReference type="GO" id="GO:0006779">
    <property type="term" value="P:porphyrin-containing compound biosynthetic process"/>
    <property type="evidence" value="ECO:0007669"/>
    <property type="project" value="InterPro"/>
</dbReference>
<dbReference type="AlphaFoldDB" id="A0A8J7AFP2"/>
<comment type="subcellular location">
    <subcellularLocation>
        <location evidence="9">Cytoplasm</location>
    </subcellularLocation>
</comment>
<dbReference type="InterPro" id="IPR034505">
    <property type="entry name" value="Coproporphyrinogen-III_oxidase"/>
</dbReference>
<keyword evidence="3 9" id="KW-0349">Heme</keyword>
<reference evidence="11" key="1">
    <citation type="submission" date="2020-10" db="EMBL/GenBank/DDBJ databases">
        <authorList>
            <person name="Castelo-Branco R."/>
            <person name="Eusebio N."/>
            <person name="Adriana R."/>
            <person name="Vieira A."/>
            <person name="Brugerolle De Fraissinette N."/>
            <person name="Rezende De Castro R."/>
            <person name="Schneider M.P."/>
            <person name="Vasconcelos V."/>
            <person name="Leao P.N."/>
        </authorList>
    </citation>
    <scope>NUCLEOTIDE SEQUENCE</scope>
    <source>
        <strain evidence="11">LEGE 07310</strain>
    </source>
</reference>
<comment type="similarity">
    <text evidence="1">Belongs to the anaerobic coproporphyrinogen-III oxidase family. HemW subfamily.</text>
</comment>
<dbReference type="SFLD" id="SFLDS00029">
    <property type="entry name" value="Radical_SAM"/>
    <property type="match status" value="2"/>
</dbReference>
<keyword evidence="12" id="KW-1185">Reference proteome</keyword>
<evidence type="ECO:0000256" key="8">
    <source>
        <dbReference type="ARBA" id="ARBA00023186"/>
    </source>
</evidence>
<name>A0A8J7AFP2_9CYAN</name>
<comment type="caution">
    <text evidence="11">The sequence shown here is derived from an EMBL/GenBank/DDBJ whole genome shotgun (WGS) entry which is preliminary data.</text>
</comment>
<dbReference type="GO" id="GO:0046872">
    <property type="term" value="F:metal ion binding"/>
    <property type="evidence" value="ECO:0007669"/>
    <property type="project" value="UniProtKB-UniRule"/>
</dbReference>
<evidence type="ECO:0000256" key="4">
    <source>
        <dbReference type="ARBA" id="ARBA00022691"/>
    </source>
</evidence>
<dbReference type="NCBIfam" id="TIGR00539">
    <property type="entry name" value="hemN_rel"/>
    <property type="match status" value="1"/>
</dbReference>
<sequence length="412" mass="45448">MSATAQAPRSAYVHIPFCRRRCFYCDFPISVIGQRRRGETSGTIAQYVDGLVQEIRATPRLNAAPLQTVFFGGGTPSLLSTDQLAQILQALDNRFGIAAPAEISMEMDPGTFDLSHIQGYRRLGVSRVSLGVQAFQDELLAACGRFHRTADVYQAVELLEQASVPSVSLDLISGLPHQSWADWVDSLERAIALSPQHLSVYDLTIEPQTPFGRSLQPGARPLPTEAATVAMYRQAQRQLTAAGYNHYEISNYAQPGHRCQHNLTYWHNQPFYGFGMGAASYTQHQRLSRPRTLRLYREWVAAYVAGGGILDCPPTPPWEQVLDGLMVGLRLAEGMGLRSVAAVYGWAGLELLQDCLRPYIEKGWLVLDNAGQNAGELIPSTRLRLTDPEGFLMSNQVIADMFNALTPVAPTV</sequence>
<dbReference type="Gene3D" id="3.20.20.70">
    <property type="entry name" value="Aldolase class I"/>
    <property type="match status" value="1"/>
</dbReference>
<evidence type="ECO:0000259" key="10">
    <source>
        <dbReference type="PROSITE" id="PS51918"/>
    </source>
</evidence>
<organism evidence="11 12">
    <name type="scientific">Vasconcelosia minhoensis LEGE 07310</name>
    <dbReference type="NCBI Taxonomy" id="915328"/>
    <lineage>
        <taxon>Bacteria</taxon>
        <taxon>Bacillati</taxon>
        <taxon>Cyanobacteriota</taxon>
        <taxon>Cyanophyceae</taxon>
        <taxon>Nodosilineales</taxon>
        <taxon>Cymatolegaceae</taxon>
        <taxon>Vasconcelosia</taxon>
        <taxon>Vasconcelosia minhoensis</taxon>
    </lineage>
</organism>
<dbReference type="Pfam" id="PF04055">
    <property type="entry name" value="Radical_SAM"/>
    <property type="match status" value="1"/>
</dbReference>
<evidence type="ECO:0000256" key="9">
    <source>
        <dbReference type="RuleBase" id="RU364116"/>
    </source>
</evidence>
<dbReference type="PROSITE" id="PS51918">
    <property type="entry name" value="RADICAL_SAM"/>
    <property type="match status" value="1"/>
</dbReference>
<evidence type="ECO:0000313" key="12">
    <source>
        <dbReference type="Proteomes" id="UP000636505"/>
    </source>
</evidence>
<keyword evidence="7 9" id="KW-0411">Iron-sulfur</keyword>
<dbReference type="SFLD" id="SFLDF00288">
    <property type="entry name" value="HemN-like__clustered_with_nucl"/>
    <property type="match status" value="1"/>
</dbReference>
<dbReference type="GO" id="GO:0051539">
    <property type="term" value="F:4 iron, 4 sulfur cluster binding"/>
    <property type="evidence" value="ECO:0007669"/>
    <property type="project" value="UniProtKB-UniRule"/>
</dbReference>
<dbReference type="SFLD" id="SFLDF00562">
    <property type="entry name" value="HemN-like__clustered_with_heat"/>
    <property type="match status" value="1"/>
</dbReference>
<keyword evidence="4 9" id="KW-0949">S-adenosyl-L-methionine</keyword>